<keyword evidence="3" id="KW-1185">Reference proteome</keyword>
<feature type="region of interest" description="Disordered" evidence="1">
    <location>
        <begin position="187"/>
        <end position="206"/>
    </location>
</feature>
<evidence type="ECO:0000313" key="2">
    <source>
        <dbReference type="EMBL" id="TFY78778.1"/>
    </source>
</evidence>
<evidence type="ECO:0000256" key="1">
    <source>
        <dbReference type="SAM" id="MobiDB-lite"/>
    </source>
</evidence>
<comment type="caution">
    <text evidence="2">The sequence shown here is derived from an EMBL/GenBank/DDBJ whole genome shotgun (WGS) entry which is preliminary data.</text>
</comment>
<dbReference type="Proteomes" id="UP000298061">
    <property type="component" value="Unassembled WGS sequence"/>
</dbReference>
<feature type="compositionally biased region" description="Polar residues" evidence="1">
    <location>
        <begin position="187"/>
        <end position="197"/>
    </location>
</feature>
<feature type="compositionally biased region" description="Polar residues" evidence="1">
    <location>
        <begin position="17"/>
        <end position="28"/>
    </location>
</feature>
<sequence>MHFEQQLADVINAGYACTNSRQGGNSVVGSAHVKRSWSDGMKNRKKMKQQPAGPEPGIERPGKQARDDTTQDSRGSKNGKEKPDLPAAPDSGCKKCKEKPNPPAAPGSGHKNMTSLELPPGVSMKEVDEIWIVMHRDRDVTEPVLLSCTLEVVDPPSRLELKKATRAGLVHARELPSKTNVHLAKNELNNKPSSSKVPLQAIAHTD</sequence>
<reference evidence="2 3" key="1">
    <citation type="submission" date="2019-02" db="EMBL/GenBank/DDBJ databases">
        <title>Genome sequencing of the rare red list fungi Hericium alpestre (H. flagellum).</title>
        <authorList>
            <person name="Buettner E."/>
            <person name="Kellner H."/>
        </authorList>
    </citation>
    <scope>NUCLEOTIDE SEQUENCE [LARGE SCALE GENOMIC DNA]</scope>
    <source>
        <strain evidence="2 3">DSM 108284</strain>
    </source>
</reference>
<name>A0A4Y9ZZB7_9AGAM</name>
<protein>
    <submittedName>
        <fullName evidence="2">Uncharacterized protein</fullName>
    </submittedName>
</protein>
<organism evidence="2 3">
    <name type="scientific">Hericium alpestre</name>
    <dbReference type="NCBI Taxonomy" id="135208"/>
    <lineage>
        <taxon>Eukaryota</taxon>
        <taxon>Fungi</taxon>
        <taxon>Dikarya</taxon>
        <taxon>Basidiomycota</taxon>
        <taxon>Agaricomycotina</taxon>
        <taxon>Agaricomycetes</taxon>
        <taxon>Russulales</taxon>
        <taxon>Hericiaceae</taxon>
        <taxon>Hericium</taxon>
    </lineage>
</organism>
<accession>A0A4Y9ZZB7</accession>
<evidence type="ECO:0000313" key="3">
    <source>
        <dbReference type="Proteomes" id="UP000298061"/>
    </source>
</evidence>
<gene>
    <name evidence="2" type="ORF">EWM64_g5240</name>
</gene>
<proteinExistence type="predicted"/>
<feature type="region of interest" description="Disordered" evidence="1">
    <location>
        <begin position="17"/>
        <end position="118"/>
    </location>
</feature>
<feature type="compositionally biased region" description="Basic and acidic residues" evidence="1">
    <location>
        <begin position="57"/>
        <end position="84"/>
    </location>
</feature>
<dbReference type="AlphaFoldDB" id="A0A4Y9ZZB7"/>
<dbReference type="EMBL" id="SFCI01000618">
    <property type="protein sequence ID" value="TFY78778.1"/>
    <property type="molecule type" value="Genomic_DNA"/>
</dbReference>